<dbReference type="OrthoDB" id="6273859at2759"/>
<feature type="region of interest" description="Disordered" evidence="3">
    <location>
        <begin position="231"/>
        <end position="408"/>
    </location>
</feature>
<dbReference type="InterPro" id="IPR000884">
    <property type="entry name" value="TSP1_rpt"/>
</dbReference>
<evidence type="ECO:0000313" key="4">
    <source>
        <dbReference type="EMBL" id="PAV70654.1"/>
    </source>
</evidence>
<sequence>MVEVSEASGIGTGKEKKEDMLAATFFCAEYEKSRTCSIVGSIENAAKPLQESIMSMLAHNSIHYRQQFKQNAHRFKCNSCQETCYFMFEAVKHQCKIGKSDMRPIEINMENANVELDFFHFMNAHFVIANNYRSRFPAPANDSVVPSVQSRERFVPLCPPKSMTVAARPMLPSTIPTPLNPAFDFLQALSANRPPANFPLVGLGDANSEFRLNNNDAAAAALHRNVKRDRALPHGSDHDSTGEVATSPNSRIGRRRSRSHENDQRRRPEKVKSDPFERVQEQRAIGNLNPRYVTSSSTRDRHTDSVQLRFFSSRKRPTNNSSEEPNSSKKVKNYLDDPGNERSERRNRSYYNDDSLRNDSRRFAGEAPRDRADLDWRSDPGNQYNRGGYSRYASGGGKGRGNAHSTATDNWKTWKNMNWSRYGGGGDRHDNRFLNRVDARDVYNGEEAESFLCRTDRTTKDSDSRSKDGKRDEEEKKNGSNSVSDCLLQLSLFTPPLAKFFTISASCIVHLTRVELPSAERCVERCIENMRFCLAAQFSMGKARSLGMCTLFTATAMQADDSVMPEENLDPVSTVYEIAQKCPSPFSSGDMTHRISRLHRMALEGGDEKIMKGKIIYMMAKARQSDSSLPAAAERIGGEEGFTLERADRYATMRSVDGNKVRIHFQESDKDVQIEGKDSKDSPKNPFTAEPAGESRETYDIGPVTGKERKLPAGIDSEMQAIRPVEVLHQGRRLSVGHSQSLPFSSYQLQGSSAQFSLDSAPCAAGAGDPCGPKPACPNNDCYLVPAAAAALANEWTPWSPFSACLCGKGERQRTRICSSGRECDGPSKEVESCSPVPNACPTWRMVCSAPVLHSKIDFATEVPARIGEIGRPFLNAQSRVELERRFENANASMGRVVRERARSDFSATNIALKGCPKFTDWTSWSSCDSQCGQESFRLRNRVCLYCGLPSTECEGPAQDQLPCPVVECPTWRKRKCEGDKSIGCTGPGDEIKFCQIAACPYYSEWRCITDEFLNLPTLDEIESTAETDAARLKAKARAKAARSVIPSNGTIERSSKISGASLSDTSAGVCDGPDTDRKVCDAGPCCSFTEWTEWTSCIGCGQDSVSKRNRQCLPDSTAQFKLPTSLFQSDPPRFRSSSLGSSSGSYSTGSSPLAALGIGTLAGLQPIVPVNGRRKRQTFSFGLPPQCHCEGESFESRPCPQQTQISCSEDACQWSEWGKWCGCENCRAGKEIRRRYCDKPGITAGRQGPFQPNAGCSCRGRDTEERECAVDTNCFNSPIYSKAADSYISPKDELARGSSKTKGEGRGSDGSNEYIPIRSKLEEVQLKGDDEGKGEVWFKEKDSPQAFTTTPFPYQCDYLQWSPWSICTKTCGVGLKIRKRRCPCGDNRCGAGKDTDTEECEVVPCEVTKAHPSFALHESDSDHLD</sequence>
<organism evidence="4 5">
    <name type="scientific">Diploscapter pachys</name>
    <dbReference type="NCBI Taxonomy" id="2018661"/>
    <lineage>
        <taxon>Eukaryota</taxon>
        <taxon>Metazoa</taxon>
        <taxon>Ecdysozoa</taxon>
        <taxon>Nematoda</taxon>
        <taxon>Chromadorea</taxon>
        <taxon>Rhabditida</taxon>
        <taxon>Rhabditina</taxon>
        <taxon>Rhabditomorpha</taxon>
        <taxon>Rhabditoidea</taxon>
        <taxon>Rhabditidae</taxon>
        <taxon>Diploscapter</taxon>
    </lineage>
</organism>
<evidence type="ECO:0000256" key="3">
    <source>
        <dbReference type="SAM" id="MobiDB-lite"/>
    </source>
</evidence>
<dbReference type="SMART" id="SM00209">
    <property type="entry name" value="TSP1"/>
    <property type="match status" value="5"/>
</dbReference>
<accession>A0A2A2K9M9</accession>
<feature type="compositionally biased region" description="Basic and acidic residues" evidence="3">
    <location>
        <begin position="259"/>
        <end position="281"/>
    </location>
</feature>
<feature type="region of interest" description="Disordered" evidence="3">
    <location>
        <begin position="668"/>
        <end position="706"/>
    </location>
</feature>
<protein>
    <recommendedName>
        <fullName evidence="6">Apple domain-containing protein</fullName>
    </recommendedName>
</protein>
<keyword evidence="2" id="KW-1015">Disulfide bond</keyword>
<dbReference type="InterPro" id="IPR052065">
    <property type="entry name" value="Compl_asym_regulator"/>
</dbReference>
<feature type="compositionally biased region" description="Basic and acidic residues" evidence="3">
    <location>
        <begin position="354"/>
        <end position="378"/>
    </location>
</feature>
<evidence type="ECO:0000256" key="1">
    <source>
        <dbReference type="ARBA" id="ARBA00022737"/>
    </source>
</evidence>
<feature type="compositionally biased region" description="Basic and acidic residues" evidence="3">
    <location>
        <begin position="454"/>
        <end position="478"/>
    </location>
</feature>
<name>A0A2A2K9M9_9BILA</name>
<evidence type="ECO:0000313" key="5">
    <source>
        <dbReference type="Proteomes" id="UP000218231"/>
    </source>
</evidence>
<comment type="caution">
    <text evidence="4">The sequence shown here is derived from an EMBL/GenBank/DDBJ whole genome shotgun (WGS) entry which is preliminary data.</text>
</comment>
<feature type="compositionally biased region" description="Basic and acidic residues" evidence="3">
    <location>
        <begin position="1292"/>
        <end position="1308"/>
    </location>
</feature>
<feature type="region of interest" description="Disordered" evidence="3">
    <location>
        <begin position="454"/>
        <end position="481"/>
    </location>
</feature>
<feature type="compositionally biased region" description="Low complexity" evidence="3">
    <location>
        <begin position="1137"/>
        <end position="1146"/>
    </location>
</feature>
<feature type="region of interest" description="Disordered" evidence="3">
    <location>
        <begin position="1125"/>
        <end position="1146"/>
    </location>
</feature>
<reference evidence="4 5" key="1">
    <citation type="journal article" date="2017" name="Curr. Biol.">
        <title>Genome architecture and evolution of a unichromosomal asexual nematode.</title>
        <authorList>
            <person name="Fradin H."/>
            <person name="Zegar C."/>
            <person name="Gutwein M."/>
            <person name="Lucas J."/>
            <person name="Kovtun M."/>
            <person name="Corcoran D."/>
            <person name="Baugh L.R."/>
            <person name="Kiontke K."/>
            <person name="Gunsalus K."/>
            <person name="Fitch D.H."/>
            <person name="Piano F."/>
        </authorList>
    </citation>
    <scope>NUCLEOTIDE SEQUENCE [LARGE SCALE GENOMIC DNA]</scope>
    <source>
        <strain evidence="4">PF1309</strain>
    </source>
</reference>
<dbReference type="Proteomes" id="UP000218231">
    <property type="component" value="Unassembled WGS sequence"/>
</dbReference>
<dbReference type="Gene3D" id="2.20.100.10">
    <property type="entry name" value="Thrombospondin type-1 (TSP1) repeat"/>
    <property type="match status" value="3"/>
</dbReference>
<evidence type="ECO:0008006" key="6">
    <source>
        <dbReference type="Google" id="ProtNLM"/>
    </source>
</evidence>
<proteinExistence type="predicted"/>
<dbReference type="EMBL" id="LIAE01009236">
    <property type="protein sequence ID" value="PAV70654.1"/>
    <property type="molecule type" value="Genomic_DNA"/>
</dbReference>
<dbReference type="Pfam" id="PF00090">
    <property type="entry name" value="TSP_1"/>
    <property type="match status" value="3"/>
</dbReference>
<gene>
    <name evidence="4" type="ORF">WR25_02055</name>
</gene>
<evidence type="ECO:0000256" key="2">
    <source>
        <dbReference type="ARBA" id="ARBA00023157"/>
    </source>
</evidence>
<dbReference type="PROSITE" id="PS50092">
    <property type="entry name" value="TSP1"/>
    <property type="match status" value="4"/>
</dbReference>
<dbReference type="PANTHER" id="PTHR22906">
    <property type="entry name" value="PROPERDIN"/>
    <property type="match status" value="1"/>
</dbReference>
<feature type="compositionally biased region" description="Low complexity" evidence="3">
    <location>
        <begin position="384"/>
        <end position="393"/>
    </location>
</feature>
<keyword evidence="5" id="KW-1185">Reference proteome</keyword>
<dbReference type="InterPro" id="IPR036383">
    <property type="entry name" value="TSP1_rpt_sf"/>
</dbReference>
<keyword evidence="1" id="KW-0677">Repeat</keyword>
<feature type="compositionally biased region" description="Basic and acidic residues" evidence="3">
    <location>
        <begin position="333"/>
        <end position="347"/>
    </location>
</feature>
<dbReference type="SUPFAM" id="SSF82895">
    <property type="entry name" value="TSP-1 type 1 repeat"/>
    <property type="match status" value="3"/>
</dbReference>
<feature type="compositionally biased region" description="Basic and acidic residues" evidence="3">
    <location>
        <begin position="668"/>
        <end position="683"/>
    </location>
</feature>
<feature type="compositionally biased region" description="Basic and acidic residues" evidence="3">
    <location>
        <begin position="231"/>
        <end position="241"/>
    </location>
</feature>
<feature type="region of interest" description="Disordered" evidence="3">
    <location>
        <begin position="1292"/>
        <end position="1315"/>
    </location>
</feature>